<dbReference type="SMART" id="SM00062">
    <property type="entry name" value="PBPb"/>
    <property type="match status" value="1"/>
</dbReference>
<dbReference type="GO" id="GO:0006865">
    <property type="term" value="P:amino acid transport"/>
    <property type="evidence" value="ECO:0007669"/>
    <property type="project" value="TreeGrafter"/>
</dbReference>
<comment type="caution">
    <text evidence="6">The sequence shown here is derived from an EMBL/GenBank/DDBJ whole genome shotgun (WGS) entry which is preliminary data.</text>
</comment>
<evidence type="ECO:0000256" key="1">
    <source>
        <dbReference type="ARBA" id="ARBA00010333"/>
    </source>
</evidence>
<evidence type="ECO:0000256" key="2">
    <source>
        <dbReference type="ARBA" id="ARBA00022448"/>
    </source>
</evidence>
<dbReference type="Gene3D" id="3.40.190.10">
    <property type="entry name" value="Periplasmic binding protein-like II"/>
    <property type="match status" value="2"/>
</dbReference>
<sequence>MKAIVKALLATAVATLTLAAQAHADSALDTIVKSKKLRCGIMLDSPPAGFRDQNNEPDGYDVTYCKDMAKALGAEPVIVETPSPDRIPALVSNRIDVLIASTTPTPARALTVAFTQPYTNNITTVITRKDTGISQYSDLKSKKLGGVVGTTPEQLFKDELAKGWQASGATYTGYSSDAESYLALQQGKVDAILVSAGVFHALSQSGQFPEFVQAGVAPLADFGSIAVHRDDQQFLNWARVFVFQQEASGRRTEVYKKYYGDGPLPPLTSNGINF</sequence>
<dbReference type="GO" id="GO:0030288">
    <property type="term" value="C:outer membrane-bounded periplasmic space"/>
    <property type="evidence" value="ECO:0007669"/>
    <property type="project" value="TreeGrafter"/>
</dbReference>
<dbReference type="Pfam" id="PF00497">
    <property type="entry name" value="SBP_bac_3"/>
    <property type="match status" value="1"/>
</dbReference>
<organism evidence="6 7">
    <name type="scientific">Rhizobium loti</name>
    <name type="common">Mesorhizobium loti</name>
    <dbReference type="NCBI Taxonomy" id="381"/>
    <lineage>
        <taxon>Bacteria</taxon>
        <taxon>Pseudomonadati</taxon>
        <taxon>Pseudomonadota</taxon>
        <taxon>Alphaproteobacteria</taxon>
        <taxon>Hyphomicrobiales</taxon>
        <taxon>Phyllobacteriaceae</taxon>
        <taxon>Mesorhizobium</taxon>
    </lineage>
</organism>
<feature type="chain" id="PRO_5007151726" evidence="4">
    <location>
        <begin position="25"/>
        <end position="274"/>
    </location>
</feature>
<dbReference type="GO" id="GO:0005576">
    <property type="term" value="C:extracellular region"/>
    <property type="evidence" value="ECO:0007669"/>
    <property type="project" value="TreeGrafter"/>
</dbReference>
<dbReference type="AlphaFoldDB" id="A0A117N434"/>
<dbReference type="InterPro" id="IPR051455">
    <property type="entry name" value="Bact_solute-bind_prot3"/>
</dbReference>
<evidence type="ECO:0000256" key="4">
    <source>
        <dbReference type="SAM" id="SignalP"/>
    </source>
</evidence>
<dbReference type="EMBL" id="LPWA01000090">
    <property type="protein sequence ID" value="KUM27498.1"/>
    <property type="molecule type" value="Genomic_DNA"/>
</dbReference>
<dbReference type="PANTHER" id="PTHR30085:SF6">
    <property type="entry name" value="ABC TRANSPORTER GLUTAMINE-BINDING PROTEIN GLNH"/>
    <property type="match status" value="1"/>
</dbReference>
<keyword evidence="2" id="KW-0813">Transport</keyword>
<dbReference type="PANTHER" id="PTHR30085">
    <property type="entry name" value="AMINO ACID ABC TRANSPORTER PERMEASE"/>
    <property type="match status" value="1"/>
</dbReference>
<feature type="signal peptide" evidence="4">
    <location>
        <begin position="1"/>
        <end position="24"/>
    </location>
</feature>
<dbReference type="SUPFAM" id="SSF53850">
    <property type="entry name" value="Periplasmic binding protein-like II"/>
    <property type="match status" value="1"/>
</dbReference>
<dbReference type="CDD" id="cd13696">
    <property type="entry name" value="PBP2_Atu4678_like"/>
    <property type="match status" value="1"/>
</dbReference>
<comment type="similarity">
    <text evidence="1">Belongs to the bacterial solute-binding protein 3 family.</text>
</comment>
<proteinExistence type="inferred from homology"/>
<reference evidence="6 7" key="1">
    <citation type="submission" date="2015-12" db="EMBL/GenBank/DDBJ databases">
        <title>Draft genome sequence of Mesorhizobium sp. UFLA 01-765, a multitolerant efficient symbiont and plant-growth promoting strain isolated from Zn-mining soil using Leucaena leucocephala as a trap plant.</title>
        <authorList>
            <person name="Rangel W.M."/>
            <person name="Thijs S."/>
            <person name="Longatti S.M."/>
            <person name="Moreira F.M."/>
            <person name="Weyens N."/>
            <person name="Vangronsveld J."/>
            <person name="Van Hamme J.D."/>
            <person name="Bottos E.M."/>
            <person name="Rineau F."/>
        </authorList>
    </citation>
    <scope>NUCLEOTIDE SEQUENCE [LARGE SCALE GENOMIC DNA]</scope>
    <source>
        <strain evidence="6 7">UFLA 01-765</strain>
    </source>
</reference>
<keyword evidence="3 4" id="KW-0732">Signal</keyword>
<dbReference type="InterPro" id="IPR001638">
    <property type="entry name" value="Solute-binding_3/MltF_N"/>
</dbReference>
<accession>A0A117N434</accession>
<evidence type="ECO:0000259" key="5">
    <source>
        <dbReference type="SMART" id="SM00062"/>
    </source>
</evidence>
<evidence type="ECO:0000256" key="3">
    <source>
        <dbReference type="ARBA" id="ARBA00022729"/>
    </source>
</evidence>
<protein>
    <submittedName>
        <fullName evidence="6">Amino acid ABC transporter</fullName>
    </submittedName>
</protein>
<dbReference type="Proteomes" id="UP000053176">
    <property type="component" value="Unassembled WGS sequence"/>
</dbReference>
<name>A0A117N434_RHILI</name>
<gene>
    <name evidence="6" type="ORF">AU467_16475</name>
</gene>
<dbReference type="OrthoDB" id="6192933at2"/>
<evidence type="ECO:0000313" key="7">
    <source>
        <dbReference type="Proteomes" id="UP000053176"/>
    </source>
</evidence>
<evidence type="ECO:0000313" key="6">
    <source>
        <dbReference type="EMBL" id="KUM27498.1"/>
    </source>
</evidence>
<feature type="domain" description="Solute-binding protein family 3/N-terminal" evidence="5">
    <location>
        <begin position="36"/>
        <end position="262"/>
    </location>
</feature>